<evidence type="ECO:0000256" key="3">
    <source>
        <dbReference type="ARBA" id="ARBA00023002"/>
    </source>
</evidence>
<dbReference type="SUPFAM" id="SSF51735">
    <property type="entry name" value="NAD(P)-binding Rossmann-fold domains"/>
    <property type="match status" value="1"/>
</dbReference>
<dbReference type="SMART" id="SM00822">
    <property type="entry name" value="PKS_KR"/>
    <property type="match status" value="1"/>
</dbReference>
<evidence type="ECO:0000259" key="4">
    <source>
        <dbReference type="SMART" id="SM00822"/>
    </source>
</evidence>
<accession>A0A9P4MA01</accession>
<dbReference type="PANTHER" id="PTHR43639:SF1">
    <property type="entry name" value="SHORT-CHAIN DEHYDROGENASE_REDUCTASE FAMILY PROTEIN"/>
    <property type="match status" value="1"/>
</dbReference>
<dbReference type="PRINTS" id="PR00081">
    <property type="entry name" value="GDHRDH"/>
</dbReference>
<feature type="domain" description="Ketoreductase" evidence="4">
    <location>
        <begin position="7"/>
        <end position="182"/>
    </location>
</feature>
<dbReference type="FunFam" id="3.40.50.720:FF:000084">
    <property type="entry name" value="Short-chain dehydrogenase reductase"/>
    <property type="match status" value="1"/>
</dbReference>
<evidence type="ECO:0000256" key="1">
    <source>
        <dbReference type="ARBA" id="ARBA00006484"/>
    </source>
</evidence>
<keyword evidence="3" id="KW-0560">Oxidoreductase</keyword>
<comment type="similarity">
    <text evidence="1">Belongs to the short-chain dehydrogenases/reductases (SDR) family.</text>
</comment>
<sequence length="251" mass="26067">MKSLQGKVAIVTGGARGIGAAIAEELAKRGVAKIAITYLSNTSAAEGVVSKLQALGATAIAIKADVGDLASAPTVIENALDALGTKELDILVNNAASTLLRPLDDIKIDDFHAVFNTNIGGPLFLIQAALPRIRRGGRIINIGSRQSRHATGSPMFLYAASKAGQEHLTRNLAFQYAAPLGITVNTVMPGPTDTDELRATGMAEALKNAATAEKRLGTVDDIAQIVAFVAEDGARWINGHTLNATGGAIMF</sequence>
<evidence type="ECO:0000313" key="5">
    <source>
        <dbReference type="EMBL" id="KAF2098289.1"/>
    </source>
</evidence>
<keyword evidence="6" id="KW-1185">Reference proteome</keyword>
<dbReference type="InterPro" id="IPR002347">
    <property type="entry name" value="SDR_fam"/>
</dbReference>
<evidence type="ECO:0000256" key="2">
    <source>
        <dbReference type="ARBA" id="ARBA00022857"/>
    </source>
</evidence>
<dbReference type="AlphaFoldDB" id="A0A9P4MA01"/>
<organism evidence="5 6">
    <name type="scientific">Rhizodiscina lignyota</name>
    <dbReference type="NCBI Taxonomy" id="1504668"/>
    <lineage>
        <taxon>Eukaryota</taxon>
        <taxon>Fungi</taxon>
        <taxon>Dikarya</taxon>
        <taxon>Ascomycota</taxon>
        <taxon>Pezizomycotina</taxon>
        <taxon>Dothideomycetes</taxon>
        <taxon>Pleosporomycetidae</taxon>
        <taxon>Aulographales</taxon>
        <taxon>Rhizodiscinaceae</taxon>
        <taxon>Rhizodiscina</taxon>
    </lineage>
</organism>
<gene>
    <name evidence="5" type="ORF">NA57DRAFT_57450</name>
</gene>
<dbReference type="InterPro" id="IPR036291">
    <property type="entry name" value="NAD(P)-bd_dom_sf"/>
</dbReference>
<dbReference type="EMBL" id="ML978127">
    <property type="protein sequence ID" value="KAF2098289.1"/>
    <property type="molecule type" value="Genomic_DNA"/>
</dbReference>
<dbReference type="Pfam" id="PF13561">
    <property type="entry name" value="adh_short_C2"/>
    <property type="match status" value="1"/>
</dbReference>
<dbReference type="Proteomes" id="UP000799772">
    <property type="component" value="Unassembled WGS sequence"/>
</dbReference>
<protein>
    <submittedName>
        <fullName evidence="5">NAD(P)-binding protein</fullName>
    </submittedName>
</protein>
<comment type="caution">
    <text evidence="5">The sequence shown here is derived from an EMBL/GenBank/DDBJ whole genome shotgun (WGS) entry which is preliminary data.</text>
</comment>
<dbReference type="PANTHER" id="PTHR43639">
    <property type="entry name" value="OXIDOREDUCTASE, SHORT-CHAIN DEHYDROGENASE/REDUCTASE FAMILY (AFU_ORTHOLOGUE AFUA_5G02870)"/>
    <property type="match status" value="1"/>
</dbReference>
<dbReference type="GO" id="GO:0016491">
    <property type="term" value="F:oxidoreductase activity"/>
    <property type="evidence" value="ECO:0007669"/>
    <property type="project" value="UniProtKB-KW"/>
</dbReference>
<reference evidence="5" key="1">
    <citation type="journal article" date="2020" name="Stud. Mycol.">
        <title>101 Dothideomycetes genomes: a test case for predicting lifestyles and emergence of pathogens.</title>
        <authorList>
            <person name="Haridas S."/>
            <person name="Albert R."/>
            <person name="Binder M."/>
            <person name="Bloem J."/>
            <person name="Labutti K."/>
            <person name="Salamov A."/>
            <person name="Andreopoulos B."/>
            <person name="Baker S."/>
            <person name="Barry K."/>
            <person name="Bills G."/>
            <person name="Bluhm B."/>
            <person name="Cannon C."/>
            <person name="Castanera R."/>
            <person name="Culley D."/>
            <person name="Daum C."/>
            <person name="Ezra D."/>
            <person name="Gonzalez J."/>
            <person name="Henrissat B."/>
            <person name="Kuo A."/>
            <person name="Liang C."/>
            <person name="Lipzen A."/>
            <person name="Lutzoni F."/>
            <person name="Magnuson J."/>
            <person name="Mondo S."/>
            <person name="Nolan M."/>
            <person name="Ohm R."/>
            <person name="Pangilinan J."/>
            <person name="Park H.-J."/>
            <person name="Ramirez L."/>
            <person name="Alfaro M."/>
            <person name="Sun H."/>
            <person name="Tritt A."/>
            <person name="Yoshinaga Y."/>
            <person name="Zwiers L.-H."/>
            <person name="Turgeon B."/>
            <person name="Goodwin S."/>
            <person name="Spatafora J."/>
            <person name="Crous P."/>
            <person name="Grigoriev I."/>
        </authorList>
    </citation>
    <scope>NUCLEOTIDE SEQUENCE</scope>
    <source>
        <strain evidence="5">CBS 133067</strain>
    </source>
</reference>
<evidence type="ECO:0000313" key="6">
    <source>
        <dbReference type="Proteomes" id="UP000799772"/>
    </source>
</evidence>
<keyword evidence="2" id="KW-0521">NADP</keyword>
<dbReference type="OrthoDB" id="47007at2759"/>
<dbReference type="PRINTS" id="PR00080">
    <property type="entry name" value="SDRFAMILY"/>
</dbReference>
<dbReference type="Gene3D" id="3.40.50.720">
    <property type="entry name" value="NAD(P)-binding Rossmann-like Domain"/>
    <property type="match status" value="1"/>
</dbReference>
<dbReference type="InterPro" id="IPR057326">
    <property type="entry name" value="KR_dom"/>
</dbReference>
<name>A0A9P4MA01_9PEZI</name>
<proteinExistence type="inferred from homology"/>